<evidence type="ECO:0000259" key="8">
    <source>
        <dbReference type="Pfam" id="PF21365"/>
    </source>
</evidence>
<dbReference type="InterPro" id="IPR025887">
    <property type="entry name" value="Glyco_hydro_31_N_dom"/>
</dbReference>
<dbReference type="InterPro" id="IPR013780">
    <property type="entry name" value="Glyco_hydro_b"/>
</dbReference>
<gene>
    <name evidence="9" type="ORF">OW763_11025</name>
</gene>
<keyword evidence="10" id="KW-1185">Reference proteome</keyword>
<dbReference type="Pfam" id="PF13802">
    <property type="entry name" value="Gal_mutarotas_2"/>
    <property type="match status" value="1"/>
</dbReference>
<organism evidence="9 10">
    <name type="scientific">Clostridium aestuarii</name>
    <dbReference type="NCBI Taxonomy" id="338193"/>
    <lineage>
        <taxon>Bacteria</taxon>
        <taxon>Bacillati</taxon>
        <taxon>Bacillota</taxon>
        <taxon>Clostridia</taxon>
        <taxon>Eubacteriales</taxon>
        <taxon>Clostridiaceae</taxon>
        <taxon>Clostridium</taxon>
    </lineage>
</organism>
<evidence type="ECO:0000313" key="9">
    <source>
        <dbReference type="EMBL" id="MCY6484874.1"/>
    </source>
</evidence>
<proteinExistence type="inferred from homology"/>
<feature type="domain" description="Glycoside hydrolase family 31 N-terminal" evidence="6">
    <location>
        <begin position="40"/>
        <end position="201"/>
    </location>
</feature>
<dbReference type="SUPFAM" id="SSF74650">
    <property type="entry name" value="Galactose mutarotase-like"/>
    <property type="match status" value="1"/>
</dbReference>
<evidence type="ECO:0000256" key="2">
    <source>
        <dbReference type="ARBA" id="ARBA00022801"/>
    </source>
</evidence>
<evidence type="ECO:0000259" key="6">
    <source>
        <dbReference type="Pfam" id="PF13802"/>
    </source>
</evidence>
<dbReference type="InterPro" id="IPR017853">
    <property type="entry name" value="GH"/>
</dbReference>
<dbReference type="EMBL" id="JAPQER010000004">
    <property type="protein sequence ID" value="MCY6484874.1"/>
    <property type="molecule type" value="Genomic_DNA"/>
</dbReference>
<dbReference type="PANTHER" id="PTHR22762:SF166">
    <property type="entry name" value="ALPHA-GLUCOSIDASE"/>
    <property type="match status" value="1"/>
</dbReference>
<dbReference type="CDD" id="cd06604">
    <property type="entry name" value="GH31_glucosidase_II_MalA"/>
    <property type="match status" value="1"/>
</dbReference>
<evidence type="ECO:0000256" key="4">
    <source>
        <dbReference type="RuleBase" id="RU361185"/>
    </source>
</evidence>
<feature type="domain" description="Glycoside hydrolase family 31 TIM barrel" evidence="5">
    <location>
        <begin position="244"/>
        <end position="569"/>
    </location>
</feature>
<dbReference type="Gene3D" id="2.60.40.1760">
    <property type="entry name" value="glycosyl hydrolase (family 31)"/>
    <property type="match status" value="1"/>
</dbReference>
<dbReference type="InterPro" id="IPR011013">
    <property type="entry name" value="Gal_mutarotase_sf_dom"/>
</dbReference>
<comment type="similarity">
    <text evidence="1 4">Belongs to the glycosyl hydrolase 31 family.</text>
</comment>
<dbReference type="CDD" id="cd14752">
    <property type="entry name" value="GH31_N"/>
    <property type="match status" value="1"/>
</dbReference>
<evidence type="ECO:0000259" key="5">
    <source>
        <dbReference type="Pfam" id="PF01055"/>
    </source>
</evidence>
<dbReference type="Pfam" id="PF21365">
    <property type="entry name" value="Glyco_hydro_31_3rd"/>
    <property type="match status" value="1"/>
</dbReference>
<comment type="caution">
    <text evidence="9">The sequence shown here is derived from an EMBL/GenBank/DDBJ whole genome shotgun (WGS) entry which is preliminary data.</text>
</comment>
<protein>
    <submittedName>
        <fullName evidence="9">Glycoside hydrolase family 31 protein</fullName>
    </submittedName>
</protein>
<dbReference type="InterPro" id="IPR030458">
    <property type="entry name" value="Glyco_hydro_31_AS"/>
</dbReference>
<dbReference type="InterPro" id="IPR033403">
    <property type="entry name" value="DUF5110"/>
</dbReference>
<name>A0ABT4D0W2_9CLOT</name>
<dbReference type="Gene3D" id="3.20.20.80">
    <property type="entry name" value="Glycosidases"/>
    <property type="match status" value="2"/>
</dbReference>
<reference evidence="9" key="1">
    <citation type="submission" date="2022-12" db="EMBL/GenBank/DDBJ databases">
        <authorList>
            <person name="Wang J."/>
        </authorList>
    </citation>
    <scope>NUCLEOTIDE SEQUENCE</scope>
    <source>
        <strain evidence="9">HY-45-18</strain>
    </source>
</reference>
<dbReference type="RefSeq" id="WP_268041198.1">
    <property type="nucleotide sequence ID" value="NZ_JAPQER010000004.1"/>
</dbReference>
<dbReference type="PROSITE" id="PS00129">
    <property type="entry name" value="GLYCOSYL_HYDROL_F31_1"/>
    <property type="match status" value="1"/>
</dbReference>
<sequence>MLIHKKSFNAKFENIDFIKNYKGLEKEANLIRIYFEDGKIEVTYFENDIVKIFIGETFEESKGTAAVTKSLDEKEVECSEDEKIIRIIGDKIDTIVNKENLKISFIDKKNNVICQDYRSAGRRDNNIFVSKANDCIAYYGFGEKGGSLNKKGCYLENYNTDNSETSDDAVFFYKTIPFYIGTRENSVYGIYFDNSFRSYFDMGKSNKERMFFGAVDGQLQYYFVPGEDIKEVVKNYTMLTGTMDMPPMWSLGYQQCRYSYYSQQEVEELADTFRKKEIPCDTIYLDIDYMDKYKVMTFNPEKFSNPKKMIEKLDDNGFNIVTIVDPGVKVDADYDVYENGLKGNHYVKKADGEVFEGEVWPGISAFPDFSNVQAREWWKRELKKFISTGIRGLWNDMNEPALFDNDYKTIPDTCIHDSDYGVMEHAQFHNLYGMFMNKCAKEAQEELRENTRSFSMTRATFAGGQRYSSIWTGDNHSKWEDMRMSIEMNCNLGLSGFAFVGNDVGGFIGDCTEELFIRWMELGTFLPIFRNHSADFTRRQEPWSFGTRAEAIAKKAIKLRYRLMPYIYNQYYKAHKEGQPILRPMIMEYPKDINVVDMYSQFMFGDDMLIAPVLYEGNREKLVYLPKGKWYDYFTHKEFEGGRFYSIKVSLEQIAVFVKEGSIIPVYEDNYNYIGEKEQPVTLEIFKGKGKIHFYEDDGISFDYKRDMYNLYEITAVNDDEDSKNEIAIELIHKGLNKKEDFKIKYIK</sequence>
<dbReference type="InterPro" id="IPR048395">
    <property type="entry name" value="Glyco_hydro_31_C"/>
</dbReference>
<evidence type="ECO:0000256" key="1">
    <source>
        <dbReference type="ARBA" id="ARBA00007806"/>
    </source>
</evidence>
<feature type="domain" description="Glycosyl hydrolase family 31 C-terminal" evidence="8">
    <location>
        <begin position="578"/>
        <end position="664"/>
    </location>
</feature>
<dbReference type="Proteomes" id="UP001078443">
    <property type="component" value="Unassembled WGS sequence"/>
</dbReference>
<accession>A0ABT4D0W2</accession>
<feature type="domain" description="DUF5110" evidence="7">
    <location>
        <begin position="680"/>
        <end position="729"/>
    </location>
</feature>
<dbReference type="SUPFAM" id="SSF51445">
    <property type="entry name" value="(Trans)glycosidases"/>
    <property type="match status" value="1"/>
</dbReference>
<dbReference type="InterPro" id="IPR000322">
    <property type="entry name" value="Glyco_hydro_31_TIM"/>
</dbReference>
<evidence type="ECO:0000256" key="3">
    <source>
        <dbReference type="ARBA" id="ARBA00023295"/>
    </source>
</evidence>
<dbReference type="Pfam" id="PF17137">
    <property type="entry name" value="DUF5110"/>
    <property type="match status" value="1"/>
</dbReference>
<dbReference type="Gene3D" id="2.60.40.1180">
    <property type="entry name" value="Golgi alpha-mannosidase II"/>
    <property type="match status" value="2"/>
</dbReference>
<keyword evidence="3 4" id="KW-0326">Glycosidase</keyword>
<evidence type="ECO:0000313" key="10">
    <source>
        <dbReference type="Proteomes" id="UP001078443"/>
    </source>
</evidence>
<dbReference type="SUPFAM" id="SSF51011">
    <property type="entry name" value="Glycosyl hydrolase domain"/>
    <property type="match status" value="1"/>
</dbReference>
<dbReference type="Pfam" id="PF01055">
    <property type="entry name" value="Glyco_hydro_31_2nd"/>
    <property type="match status" value="1"/>
</dbReference>
<keyword evidence="2 4" id="KW-0378">Hydrolase</keyword>
<dbReference type="GO" id="GO:0016787">
    <property type="term" value="F:hydrolase activity"/>
    <property type="evidence" value="ECO:0007669"/>
    <property type="project" value="UniProtKB-KW"/>
</dbReference>
<dbReference type="PANTHER" id="PTHR22762">
    <property type="entry name" value="ALPHA-GLUCOSIDASE"/>
    <property type="match status" value="1"/>
</dbReference>
<evidence type="ECO:0000259" key="7">
    <source>
        <dbReference type="Pfam" id="PF17137"/>
    </source>
</evidence>